<organism evidence="3 4">
    <name type="scientific">Nocardioides kribbensis</name>
    <dbReference type="NCBI Taxonomy" id="305517"/>
    <lineage>
        <taxon>Bacteria</taxon>
        <taxon>Bacillati</taxon>
        <taxon>Actinomycetota</taxon>
        <taxon>Actinomycetes</taxon>
        <taxon>Propionibacteriales</taxon>
        <taxon>Nocardioidaceae</taxon>
        <taxon>Nocardioides</taxon>
    </lineage>
</organism>
<keyword evidence="2" id="KW-1133">Transmembrane helix</keyword>
<feature type="compositionally biased region" description="Basic and acidic residues" evidence="1">
    <location>
        <begin position="101"/>
        <end position="110"/>
    </location>
</feature>
<evidence type="ECO:0000256" key="1">
    <source>
        <dbReference type="SAM" id="MobiDB-lite"/>
    </source>
</evidence>
<keyword evidence="2" id="KW-0812">Transmembrane</keyword>
<dbReference type="EMBL" id="JBEGDP010000010">
    <property type="protein sequence ID" value="MEQ7847694.1"/>
    <property type="molecule type" value="Genomic_DNA"/>
</dbReference>
<protein>
    <recommendedName>
        <fullName evidence="5">CvpA family protein</fullName>
    </recommendedName>
</protein>
<evidence type="ECO:0008006" key="5">
    <source>
        <dbReference type="Google" id="ProtNLM"/>
    </source>
</evidence>
<feature type="region of interest" description="Disordered" evidence="1">
    <location>
        <begin position="88"/>
        <end position="110"/>
    </location>
</feature>
<keyword evidence="4" id="KW-1185">Reference proteome</keyword>
<accession>A0ABV1NYW1</accession>
<evidence type="ECO:0000313" key="3">
    <source>
        <dbReference type="EMBL" id="MEQ7847694.1"/>
    </source>
</evidence>
<reference evidence="3 4" key="1">
    <citation type="submission" date="2024-02" db="EMBL/GenBank/DDBJ databases">
        <title>Full genome sequence of Nocardioides kribbensis.</title>
        <authorList>
            <person name="Poletto B.L."/>
            <person name="Silva G."/>
            <person name="Galante D."/>
            <person name="Campos K.R."/>
            <person name="Santos M.B.N."/>
            <person name="Sacchi C.T."/>
        </authorList>
    </citation>
    <scope>NUCLEOTIDE SEQUENCE [LARGE SCALE GENOMIC DNA]</scope>
    <source>
        <strain evidence="3 4">O4R</strain>
    </source>
</reference>
<proteinExistence type="predicted"/>
<keyword evidence="2" id="KW-0472">Membrane</keyword>
<comment type="caution">
    <text evidence="3">The sequence shown here is derived from an EMBL/GenBank/DDBJ whole genome shotgun (WGS) entry which is preliminary data.</text>
</comment>
<feature type="transmembrane region" description="Helical" evidence="2">
    <location>
        <begin position="33"/>
        <end position="53"/>
    </location>
</feature>
<dbReference type="RefSeq" id="WP_349804615.1">
    <property type="nucleotide sequence ID" value="NZ_JBEGDP010000010.1"/>
</dbReference>
<evidence type="ECO:0000313" key="4">
    <source>
        <dbReference type="Proteomes" id="UP001482520"/>
    </source>
</evidence>
<sequence length="110" mass="10802">MPHLSSLGLVDLLVVLAVVLAVVGALRTGRGLVPTLLSAVGAGLAALAVAWVATSALSTWGPPRVAQAVDRSAFAVALPAPDRALAELRDLTGGGPGGPGGRDDAPGPRP</sequence>
<feature type="transmembrane region" description="Helical" evidence="2">
    <location>
        <begin position="6"/>
        <end position="26"/>
    </location>
</feature>
<gene>
    <name evidence="3" type="ORF">V6R90_10420</name>
</gene>
<name>A0ABV1NYW1_9ACTN</name>
<dbReference type="Proteomes" id="UP001482520">
    <property type="component" value="Unassembled WGS sequence"/>
</dbReference>
<evidence type="ECO:0000256" key="2">
    <source>
        <dbReference type="SAM" id="Phobius"/>
    </source>
</evidence>